<dbReference type="AGR" id="MGI:3649076"/>
<keyword evidence="3 11" id="KW-1003">Cell membrane</keyword>
<evidence type="ECO:0000256" key="9">
    <source>
        <dbReference type="ARBA" id="ARBA00023170"/>
    </source>
</evidence>
<comment type="similarity">
    <text evidence="2 11">Belongs to the G-protein coupled receptor 1 family.</text>
</comment>
<keyword evidence="6 11" id="KW-1133">Transmembrane helix</keyword>
<dbReference type="SMR" id="G3UY48"/>
<reference evidence="13 15" key="1">
    <citation type="journal article" date="2009" name="PLoS Biol.">
        <title>Lineage-specific biology revealed by a finished genome assembly of the mouse.</title>
        <authorList>
            <consortium name="Mouse Genome Sequencing Consortium"/>
            <person name="Church D.M."/>
            <person name="Goodstadt L."/>
            <person name="Hillier L.W."/>
            <person name="Zody M.C."/>
            <person name="Goldstein S."/>
            <person name="She X."/>
            <person name="Bult C.J."/>
            <person name="Agarwala R."/>
            <person name="Cherry J.L."/>
            <person name="DiCuccio M."/>
            <person name="Hlavina W."/>
            <person name="Kapustin Y."/>
            <person name="Meric P."/>
            <person name="Maglott D."/>
            <person name="Birtle Z."/>
            <person name="Marques A.C."/>
            <person name="Graves T."/>
            <person name="Zhou S."/>
            <person name="Teague B."/>
            <person name="Potamousis K."/>
            <person name="Churas C."/>
            <person name="Place M."/>
            <person name="Herschleb J."/>
            <person name="Runnheim R."/>
            <person name="Forrest D."/>
            <person name="Amos-Landgraf J."/>
            <person name="Schwartz D.C."/>
            <person name="Cheng Z."/>
            <person name="Lindblad-Toh K."/>
            <person name="Eichler E.E."/>
            <person name="Ponting C.P."/>
        </authorList>
    </citation>
    <scope>NUCLEOTIDE SEQUENCE [LARGE SCALE GENOMIC DNA]</scope>
    <source>
        <strain evidence="13 15">C57BL/6J</strain>
    </source>
</reference>
<dbReference type="VEuPathDB" id="HostDB:ENSMUSG00000094284"/>
<evidence type="ECO:0000256" key="8">
    <source>
        <dbReference type="ARBA" id="ARBA00023136"/>
    </source>
</evidence>
<evidence type="ECO:0000256" key="2">
    <source>
        <dbReference type="ARBA" id="ARBA00010663"/>
    </source>
</evidence>
<dbReference type="GO" id="GO:0005886">
    <property type="term" value="C:plasma membrane"/>
    <property type="evidence" value="ECO:0000318"/>
    <property type="project" value="GO_Central"/>
</dbReference>
<comment type="subcellular location">
    <subcellularLocation>
        <location evidence="1 11">Cell membrane</location>
        <topology evidence="1 11">Multi-pass membrane protein</topology>
    </subcellularLocation>
</comment>
<dbReference type="MGI" id="MGI:3649076">
    <property type="gene designation" value="Vmn1r112"/>
</dbReference>
<evidence type="ECO:0000256" key="11">
    <source>
        <dbReference type="RuleBase" id="RU364061"/>
    </source>
</evidence>
<evidence type="ECO:0000256" key="3">
    <source>
        <dbReference type="ARBA" id="ARBA00022475"/>
    </source>
</evidence>
<dbReference type="BioGRID-ORCS" id="100043569">
    <property type="hits" value="1 hit in 30 CRISPR screens"/>
</dbReference>
<feature type="transmembrane region" description="Helical" evidence="11">
    <location>
        <begin position="228"/>
        <end position="255"/>
    </location>
</feature>
<dbReference type="GeneTree" id="ENSGT00960000186612"/>
<dbReference type="RefSeq" id="NP_001160319.1">
    <property type="nucleotide sequence ID" value="NM_001166847.1"/>
</dbReference>
<feature type="transmembrane region" description="Helical" evidence="11">
    <location>
        <begin position="174"/>
        <end position="192"/>
    </location>
</feature>
<evidence type="ECO:0000256" key="4">
    <source>
        <dbReference type="ARBA" id="ARBA00022507"/>
    </source>
</evidence>
<evidence type="ECO:0000256" key="10">
    <source>
        <dbReference type="ARBA" id="ARBA00023224"/>
    </source>
</evidence>
<feature type="transmembrane region" description="Helical" evidence="11">
    <location>
        <begin position="198"/>
        <end position="216"/>
    </location>
</feature>
<dbReference type="SUPFAM" id="SSF81321">
    <property type="entry name" value="Family A G protein-coupled receptor-like"/>
    <property type="match status" value="1"/>
</dbReference>
<dbReference type="PaxDb" id="10090-ENSMUSP00000133944"/>
<evidence type="ECO:0000256" key="7">
    <source>
        <dbReference type="ARBA" id="ARBA00023040"/>
    </source>
</evidence>
<feature type="domain" description="G-protein coupled receptors family 1 profile" evidence="12">
    <location>
        <begin position="27"/>
        <end position="282"/>
    </location>
</feature>
<dbReference type="eggNOG" id="ENOG502R0MZ">
    <property type="taxonomic scope" value="Eukaryota"/>
</dbReference>
<dbReference type="UCSC" id="uc012fcm.1">
    <property type="organism name" value="mouse"/>
</dbReference>
<dbReference type="FunFam" id="1.20.1070.10:FF:000120">
    <property type="entry name" value="Vomeronasal type-1 receptor"/>
    <property type="match status" value="1"/>
</dbReference>
<accession>G3UY48</accession>
<dbReference type="OrthoDB" id="9606139at2759"/>
<keyword evidence="8 11" id="KW-0472">Membrane</keyword>
<evidence type="ECO:0000313" key="15">
    <source>
        <dbReference type="Proteomes" id="UP000000589"/>
    </source>
</evidence>
<name>G3UY48_MOUSE</name>
<feature type="transmembrane region" description="Helical" evidence="11">
    <location>
        <begin position="54"/>
        <end position="71"/>
    </location>
</feature>
<dbReference type="AlphaFoldDB" id="G3UY48"/>
<sequence>MSAHGKSVKTTEEVALQILLLCQFGVGTVANVFLFVHNFSPVLTGSKQRPRQVILSHMAVANALTLFLTIFPNNMMAFAPKTPPTELKCKLEFFSHMVARSTNLCSTCVLSVHQFVTLVPVNRGKGKLILRASVPNFANYSCYSCWFFSVLSNIHIPIKVTGPQIIDNNTYDKSNLFCSTSGFIVGIVFLQISHDATFMSIMVWTSVSMVLLLLTPNQDARGQAETRATHTILMLVVTFVSFYLLNCICIIFHAFSIHSRLFIRLVSEVLAAVFPSICPLLLIFRDPNDPCSVLFKC</sequence>
<dbReference type="Pfam" id="PF03402">
    <property type="entry name" value="V1R"/>
    <property type="match status" value="1"/>
</dbReference>
<dbReference type="InterPro" id="IPR017452">
    <property type="entry name" value="GPCR_Rhodpsn_7TM"/>
</dbReference>
<feature type="transmembrane region" description="Helical" evidence="11">
    <location>
        <begin position="261"/>
        <end position="284"/>
    </location>
</feature>
<feature type="transmembrane region" description="Helical" evidence="11">
    <location>
        <begin position="14"/>
        <end position="34"/>
    </location>
</feature>
<dbReference type="Proteomes" id="UP000000589">
    <property type="component" value="Chromosome 7"/>
</dbReference>
<dbReference type="CTD" id="100043569"/>
<keyword evidence="9 11" id="KW-0675">Receptor</keyword>
<dbReference type="PROSITE" id="PS50262">
    <property type="entry name" value="G_PROTEIN_RECEP_F1_2"/>
    <property type="match status" value="1"/>
</dbReference>
<evidence type="ECO:0000313" key="13">
    <source>
        <dbReference type="Ensembl" id="ENSMUSP00000133944.2"/>
    </source>
</evidence>
<keyword evidence="4 11" id="KW-0589">Pheromone response</keyword>
<evidence type="ECO:0000256" key="6">
    <source>
        <dbReference type="ARBA" id="ARBA00022989"/>
    </source>
</evidence>
<dbReference type="KEGG" id="mmu:100043569"/>
<reference evidence="13 15" key="2">
    <citation type="journal article" date="2011" name="PLoS Biol.">
        <title>Modernizing reference genome assemblies.</title>
        <authorList>
            <person name="Church D.M."/>
            <person name="Schneider V.A."/>
            <person name="Graves T."/>
            <person name="Auger K."/>
            <person name="Cunningham F."/>
            <person name="Bouk N."/>
            <person name="Chen H.C."/>
            <person name="Agarwala R."/>
            <person name="McLaren W.M."/>
            <person name="Ritchie G.R."/>
            <person name="Albracht D."/>
            <person name="Kremitzki M."/>
            <person name="Rock S."/>
            <person name="Kotkiewicz H."/>
            <person name="Kremitzki C."/>
            <person name="Wollam A."/>
            <person name="Trani L."/>
            <person name="Fulton L."/>
            <person name="Fulton R."/>
            <person name="Matthews L."/>
            <person name="Whitehead S."/>
            <person name="Chow W."/>
            <person name="Torrance J."/>
            <person name="Dunn M."/>
            <person name="Harden G."/>
            <person name="Threadgold G."/>
            <person name="Wood J."/>
            <person name="Collins J."/>
            <person name="Heath P."/>
            <person name="Griffiths G."/>
            <person name="Pelan S."/>
            <person name="Grafham D."/>
            <person name="Eichler E.E."/>
            <person name="Weinstock G."/>
            <person name="Mardis E.R."/>
            <person name="Wilson R.K."/>
            <person name="Howe K."/>
            <person name="Flicek P."/>
            <person name="Hubbard T."/>
        </authorList>
    </citation>
    <scope>NUCLEOTIDE SEQUENCE [LARGE SCALE GENOMIC DNA]</scope>
    <source>
        <strain evidence="13 15">C57BL/6J</strain>
    </source>
</reference>
<dbReference type="Ensembl" id="ENSMUST00000174538.2">
    <property type="protein sequence ID" value="ENSMUSP00000133944.2"/>
    <property type="gene ID" value="ENSMUSG00000094284.2"/>
</dbReference>
<reference evidence="13" key="4">
    <citation type="submission" date="2025-09" db="UniProtKB">
        <authorList>
            <consortium name="Ensembl"/>
        </authorList>
    </citation>
    <scope>IDENTIFICATION</scope>
    <source>
        <strain evidence="13">C57BL/6J</strain>
    </source>
</reference>
<dbReference type="PANTHER" id="PTHR24062">
    <property type="entry name" value="VOMERONASAL TYPE-1 RECEPTOR"/>
    <property type="match status" value="1"/>
</dbReference>
<dbReference type="RNAct" id="G3UY48">
    <property type="molecule type" value="protein"/>
</dbReference>
<dbReference type="GO" id="GO:0016503">
    <property type="term" value="F:pheromone receptor activity"/>
    <property type="evidence" value="ECO:0007669"/>
    <property type="project" value="InterPro"/>
</dbReference>
<evidence type="ECO:0000256" key="1">
    <source>
        <dbReference type="ARBA" id="ARBA00004651"/>
    </source>
</evidence>
<dbReference type="InParanoid" id="G3UY48"/>
<keyword evidence="10 11" id="KW-0807">Transducer</keyword>
<dbReference type="GeneID" id="100043569"/>
<dbReference type="GO" id="GO:0019236">
    <property type="term" value="P:response to pheromone"/>
    <property type="evidence" value="ECO:0007669"/>
    <property type="project" value="UniProtKB-KW"/>
</dbReference>
<protein>
    <recommendedName>
        <fullName evidence="11">Vomeronasal type-1 receptor</fullName>
    </recommendedName>
</protein>
<evidence type="ECO:0000259" key="12">
    <source>
        <dbReference type="PROSITE" id="PS50262"/>
    </source>
</evidence>
<evidence type="ECO:0000256" key="5">
    <source>
        <dbReference type="ARBA" id="ARBA00022692"/>
    </source>
</evidence>
<dbReference type="GO" id="GO:0007606">
    <property type="term" value="P:sensory perception of chemical stimulus"/>
    <property type="evidence" value="ECO:0007669"/>
    <property type="project" value="UniProtKB-ARBA"/>
</dbReference>
<evidence type="ECO:0000313" key="14">
    <source>
        <dbReference type="MGI" id="MGI:3649076"/>
    </source>
</evidence>
<keyword evidence="7 11" id="KW-0297">G-protein coupled receptor</keyword>
<dbReference type="HOGENOM" id="CLU_058641_1_0_1"/>
<dbReference type="GO" id="GO:0005550">
    <property type="term" value="F:pheromone binding"/>
    <property type="evidence" value="ECO:0000318"/>
    <property type="project" value="GO_Central"/>
</dbReference>
<dbReference type="PhylomeDB" id="G3UY48"/>
<gene>
    <name evidence="13 14" type="primary">Vmn1r112</name>
</gene>
<dbReference type="InterPro" id="IPR004072">
    <property type="entry name" value="Vmron_rcpt_1"/>
</dbReference>
<proteinExistence type="inferred from homology"/>
<reference evidence="13" key="3">
    <citation type="submission" date="2025-08" db="UniProtKB">
        <authorList>
            <consortium name="Ensembl"/>
        </authorList>
    </citation>
    <scope>IDENTIFICATION</scope>
    <source>
        <strain evidence="13">C57BL/6J</strain>
    </source>
</reference>
<organism evidence="13 15">
    <name type="scientific">Mus musculus</name>
    <name type="common">Mouse</name>
    <dbReference type="NCBI Taxonomy" id="10090"/>
    <lineage>
        <taxon>Eukaryota</taxon>
        <taxon>Metazoa</taxon>
        <taxon>Chordata</taxon>
        <taxon>Craniata</taxon>
        <taxon>Vertebrata</taxon>
        <taxon>Euteleostomi</taxon>
        <taxon>Mammalia</taxon>
        <taxon>Eutheria</taxon>
        <taxon>Euarchontoglires</taxon>
        <taxon>Glires</taxon>
        <taxon>Rodentia</taxon>
        <taxon>Myomorpha</taxon>
        <taxon>Muroidea</taxon>
        <taxon>Muridae</taxon>
        <taxon>Murinae</taxon>
        <taxon>Mus</taxon>
        <taxon>Mus</taxon>
    </lineage>
</organism>
<keyword evidence="5 11" id="KW-0812">Transmembrane</keyword>
<keyword evidence="15" id="KW-1185">Reference proteome</keyword>
<dbReference type="Gene3D" id="1.20.1070.10">
    <property type="entry name" value="Rhodopsin 7-helix transmembrane proteins"/>
    <property type="match status" value="1"/>
</dbReference>